<dbReference type="InterPro" id="IPR035965">
    <property type="entry name" value="PAS-like_dom_sf"/>
</dbReference>
<dbReference type="GO" id="GO:0043565">
    <property type="term" value="F:sequence-specific DNA binding"/>
    <property type="evidence" value="ECO:0007669"/>
    <property type="project" value="InterPro"/>
</dbReference>
<keyword evidence="2 4" id="KW-0863">Zinc-finger</keyword>
<feature type="compositionally biased region" description="Low complexity" evidence="5">
    <location>
        <begin position="113"/>
        <end position="125"/>
    </location>
</feature>
<evidence type="ECO:0000256" key="1">
    <source>
        <dbReference type="ARBA" id="ARBA00022723"/>
    </source>
</evidence>
<dbReference type="SUPFAM" id="SSF57716">
    <property type="entry name" value="Glucocorticoid receptor-like (DNA-binding domain)"/>
    <property type="match status" value="1"/>
</dbReference>
<feature type="domain" description="GATA-type" evidence="6">
    <location>
        <begin position="694"/>
        <end position="729"/>
    </location>
</feature>
<evidence type="ECO:0000313" key="8">
    <source>
        <dbReference type="Proteomes" id="UP000807716"/>
    </source>
</evidence>
<keyword evidence="3" id="KW-0862">Zinc</keyword>
<keyword evidence="1" id="KW-0479">Metal-binding</keyword>
<feature type="region of interest" description="Disordered" evidence="5">
    <location>
        <begin position="537"/>
        <end position="679"/>
    </location>
</feature>
<feature type="compositionally biased region" description="Polar residues" evidence="5">
    <location>
        <begin position="864"/>
        <end position="880"/>
    </location>
</feature>
<dbReference type="GO" id="GO:0008270">
    <property type="term" value="F:zinc ion binding"/>
    <property type="evidence" value="ECO:0007669"/>
    <property type="project" value="UniProtKB-KW"/>
</dbReference>
<evidence type="ECO:0000259" key="6">
    <source>
        <dbReference type="PROSITE" id="PS50114"/>
    </source>
</evidence>
<dbReference type="PANTHER" id="PTHR47255:SF4">
    <property type="entry name" value="GATA ZINC FINGER DOMAIN-CONTAINING PROTEIN 12"/>
    <property type="match status" value="1"/>
</dbReference>
<feature type="region of interest" description="Disordered" evidence="5">
    <location>
        <begin position="698"/>
        <end position="719"/>
    </location>
</feature>
<protein>
    <recommendedName>
        <fullName evidence="6">GATA-type domain-containing protein</fullName>
    </recommendedName>
</protein>
<feature type="compositionally biased region" description="Low complexity" evidence="5">
    <location>
        <begin position="486"/>
        <end position="498"/>
    </location>
</feature>
<dbReference type="GO" id="GO:0006355">
    <property type="term" value="P:regulation of DNA-templated transcription"/>
    <property type="evidence" value="ECO:0007669"/>
    <property type="project" value="InterPro"/>
</dbReference>
<dbReference type="PROSITE" id="PS00344">
    <property type="entry name" value="GATA_ZN_FINGER_1"/>
    <property type="match status" value="1"/>
</dbReference>
<evidence type="ECO:0000256" key="2">
    <source>
        <dbReference type="ARBA" id="ARBA00022771"/>
    </source>
</evidence>
<dbReference type="InterPro" id="IPR013088">
    <property type="entry name" value="Znf_NHR/GATA"/>
</dbReference>
<dbReference type="InterPro" id="IPR052138">
    <property type="entry name" value="GATA_ZnFinger_Domain"/>
</dbReference>
<dbReference type="CDD" id="cd00202">
    <property type="entry name" value="ZnF_GATA"/>
    <property type="match status" value="1"/>
</dbReference>
<feature type="compositionally biased region" description="Low complexity" evidence="5">
    <location>
        <begin position="255"/>
        <end position="266"/>
    </location>
</feature>
<feature type="compositionally biased region" description="Gly residues" evidence="5">
    <location>
        <begin position="748"/>
        <end position="762"/>
    </location>
</feature>
<feature type="region of interest" description="Disordered" evidence="5">
    <location>
        <begin position="113"/>
        <end position="172"/>
    </location>
</feature>
<feature type="compositionally biased region" description="Low complexity" evidence="5">
    <location>
        <begin position="823"/>
        <end position="833"/>
    </location>
</feature>
<feature type="region of interest" description="Disordered" evidence="5">
    <location>
        <begin position="255"/>
        <end position="274"/>
    </location>
</feature>
<evidence type="ECO:0000313" key="7">
    <source>
        <dbReference type="EMBL" id="KAG0256457.1"/>
    </source>
</evidence>
<dbReference type="AlphaFoldDB" id="A0A9P6Q1L0"/>
<feature type="region of interest" description="Disordered" evidence="5">
    <location>
        <begin position="408"/>
        <end position="433"/>
    </location>
</feature>
<reference evidence="7" key="1">
    <citation type="journal article" date="2020" name="Fungal Divers.">
        <title>Resolving the Mortierellaceae phylogeny through synthesis of multi-gene phylogenetics and phylogenomics.</title>
        <authorList>
            <person name="Vandepol N."/>
            <person name="Liber J."/>
            <person name="Desiro A."/>
            <person name="Na H."/>
            <person name="Kennedy M."/>
            <person name="Barry K."/>
            <person name="Grigoriev I.V."/>
            <person name="Miller A.N."/>
            <person name="O'Donnell K."/>
            <person name="Stajich J.E."/>
            <person name="Bonito G."/>
        </authorList>
    </citation>
    <scope>NUCLEOTIDE SEQUENCE</scope>
    <source>
        <strain evidence="7">BC1065</strain>
    </source>
</reference>
<dbReference type="PROSITE" id="PS50114">
    <property type="entry name" value="GATA_ZN_FINGER_2"/>
    <property type="match status" value="1"/>
</dbReference>
<dbReference type="Gene3D" id="3.30.50.10">
    <property type="entry name" value="Erythroid Transcription Factor GATA-1, subunit A"/>
    <property type="match status" value="1"/>
</dbReference>
<feature type="compositionally biased region" description="Low complexity" evidence="5">
    <location>
        <begin position="446"/>
        <end position="455"/>
    </location>
</feature>
<dbReference type="EMBL" id="JAAAJB010000409">
    <property type="protein sequence ID" value="KAG0256457.1"/>
    <property type="molecule type" value="Genomic_DNA"/>
</dbReference>
<feature type="region of interest" description="Disordered" evidence="5">
    <location>
        <begin position="734"/>
        <end position="880"/>
    </location>
</feature>
<comment type="caution">
    <text evidence="7">The sequence shown here is derived from an EMBL/GenBank/DDBJ whole genome shotgun (WGS) entry which is preliminary data.</text>
</comment>
<feature type="compositionally biased region" description="Low complexity" evidence="5">
    <location>
        <begin position="414"/>
        <end position="433"/>
    </location>
</feature>
<evidence type="ECO:0000256" key="4">
    <source>
        <dbReference type="PROSITE-ProRule" id="PRU00094"/>
    </source>
</evidence>
<organism evidence="7 8">
    <name type="scientific">Actinomortierella ambigua</name>
    <dbReference type="NCBI Taxonomy" id="1343610"/>
    <lineage>
        <taxon>Eukaryota</taxon>
        <taxon>Fungi</taxon>
        <taxon>Fungi incertae sedis</taxon>
        <taxon>Mucoromycota</taxon>
        <taxon>Mortierellomycotina</taxon>
        <taxon>Mortierellomycetes</taxon>
        <taxon>Mortierellales</taxon>
        <taxon>Mortierellaceae</taxon>
        <taxon>Actinomortierella</taxon>
    </lineage>
</organism>
<gene>
    <name evidence="7" type="ORF">DFQ27_005699</name>
</gene>
<feature type="region of interest" description="Disordered" evidence="5">
    <location>
        <begin position="446"/>
        <end position="522"/>
    </location>
</feature>
<feature type="compositionally biased region" description="Low complexity" evidence="5">
    <location>
        <begin position="575"/>
        <end position="586"/>
    </location>
</feature>
<keyword evidence="8" id="KW-1185">Reference proteome</keyword>
<feature type="compositionally biased region" description="Low complexity" evidence="5">
    <location>
        <begin position="776"/>
        <end position="793"/>
    </location>
</feature>
<dbReference type="Pfam" id="PF00320">
    <property type="entry name" value="GATA"/>
    <property type="match status" value="1"/>
</dbReference>
<dbReference type="SMART" id="SM00401">
    <property type="entry name" value="ZnF_GATA"/>
    <property type="match status" value="1"/>
</dbReference>
<proteinExistence type="predicted"/>
<accession>A0A9P6Q1L0</accession>
<feature type="compositionally biased region" description="Polar residues" evidence="5">
    <location>
        <begin position="132"/>
        <end position="165"/>
    </location>
</feature>
<dbReference type="PANTHER" id="PTHR47255">
    <property type="entry name" value="GATA TRANSCRIPTION FACTOR 22-RELATED"/>
    <property type="match status" value="1"/>
</dbReference>
<evidence type="ECO:0000256" key="3">
    <source>
        <dbReference type="ARBA" id="ARBA00022833"/>
    </source>
</evidence>
<name>A0A9P6Q1L0_9FUNG</name>
<dbReference type="Gene3D" id="3.30.450.20">
    <property type="entry name" value="PAS domain"/>
    <property type="match status" value="1"/>
</dbReference>
<dbReference type="SUPFAM" id="SSF55785">
    <property type="entry name" value="PYP-like sensor domain (PAS domain)"/>
    <property type="match status" value="1"/>
</dbReference>
<evidence type="ECO:0000256" key="5">
    <source>
        <dbReference type="SAM" id="MobiDB-lite"/>
    </source>
</evidence>
<dbReference type="OrthoDB" id="2162994at2759"/>
<dbReference type="InterPro" id="IPR000679">
    <property type="entry name" value="Znf_GATA"/>
</dbReference>
<feature type="compositionally biased region" description="Polar residues" evidence="5">
    <location>
        <begin position="800"/>
        <end position="813"/>
    </location>
</feature>
<dbReference type="Proteomes" id="UP000807716">
    <property type="component" value="Unassembled WGS sequence"/>
</dbReference>
<sequence length="880" mass="93209">MPNPDSGHPVIGTILPSEGPVHPQPGVVHCFWALMTYGDLRFIYLSDSVQKAVNSKYAGLLGQSFFDFIHPDEAKLARKDLNAFMDVHNLYGSVTRCRFRNVCPDWQRFQQQLRQQQEQQQPTSQQEDKDNSNGIPNNAMGNSTGTDSSSLQTDPSKGSSTTNPEDQLGGFKCNDHEAMKQYQNAFPNGEMDDYMILDVVMNVVGDQVVLGFFHIDGQGPYRGFWSGNKCGESKESLSTLASEILVHLRATTASMPMPLPSLQPQQEKSTTPKDTKRIFQLYDTEKRNLLLTWPEPSADDNPADATKMVYNPEFYTHIVQSHHIPADALANTTCLKRFCSKHAISGQGYPQDIQPILQVESVFIPYGQVIFVCFQTSPSPSLSLPASPSVGLGTLQALSESAYMSGSTMTAGRSMSSTSATVHSSSAGSNPPLVIPSLPSLSPFLKHAVPSPTHAGNGGGGGPIPSSPLSGGSNNHFRPYPKPPSHRSGSCSSNSSSPLLDQPGKLGVNEPDRLSGLSTWHASTPHPAMAAMVGHALSPSSSKYHRSHDSPTSTTAERRLPFPSDHVYQRERTLSSSALEQSSSTSVTAEPDASRPRARTTSSPAFSNGSSIPPGGGSGQSGKSGSRHPAHNAAIRIKTAPLPPSSSSAGRARRESSADSAEDSQHSAASKGGDADSVVSTYSCSNGGLVIRISQEEKTCESCHTTNSPEWRRGPSGKKNLCNACGLRYSRSVARQNRQAQKLAEAKAGGGGGGGGGGGSGASGAKSKGSKKQKVASKTTTEASPTKSSSSSSVEMGSPPQHSRLVNDQQHAGSLSTTPPPLSASLALSPHSHAQPRAVDPRQGYTAATAATLGDTLPYPHHSPQGNLSSKAHSHMSTFV</sequence>